<feature type="transmembrane region" description="Helical" evidence="7">
    <location>
        <begin position="118"/>
        <end position="145"/>
    </location>
</feature>
<evidence type="ECO:0000313" key="10">
    <source>
        <dbReference type="Proteomes" id="UP000698222"/>
    </source>
</evidence>
<evidence type="ECO:0000256" key="1">
    <source>
        <dbReference type="ARBA" id="ARBA00004651"/>
    </source>
</evidence>
<dbReference type="InterPro" id="IPR035906">
    <property type="entry name" value="MetI-like_sf"/>
</dbReference>
<evidence type="ECO:0000259" key="8">
    <source>
        <dbReference type="PROSITE" id="PS50928"/>
    </source>
</evidence>
<feature type="transmembrane region" description="Helical" evidence="7">
    <location>
        <begin position="21"/>
        <end position="44"/>
    </location>
</feature>
<protein>
    <submittedName>
        <fullName evidence="9">Multiple sugar transport system permease protein</fullName>
    </submittedName>
</protein>
<feature type="transmembrane region" description="Helical" evidence="7">
    <location>
        <begin position="165"/>
        <end position="186"/>
    </location>
</feature>
<dbReference type="CDD" id="cd06261">
    <property type="entry name" value="TM_PBP2"/>
    <property type="match status" value="1"/>
</dbReference>
<evidence type="ECO:0000256" key="2">
    <source>
        <dbReference type="ARBA" id="ARBA00022448"/>
    </source>
</evidence>
<comment type="subcellular location">
    <subcellularLocation>
        <location evidence="1 7">Cell membrane</location>
        <topology evidence="1 7">Multi-pass membrane protein</topology>
    </subcellularLocation>
</comment>
<keyword evidence="3" id="KW-1003">Cell membrane</keyword>
<evidence type="ECO:0000256" key="5">
    <source>
        <dbReference type="ARBA" id="ARBA00022989"/>
    </source>
</evidence>
<dbReference type="RefSeq" id="WP_209894620.1">
    <property type="nucleotide sequence ID" value="NZ_BAAAJV010000008.1"/>
</dbReference>
<sequence length="301" mass="32422">MTSTLDDRKARRPRVTRSDRGRALNIALLLIATAVVLFPFLWMISLAFTPAQEAFRDVKLWPSSPTFQNFVTALTVGNLGRAFLNSVIVALAAVASNCVIAVAAGYAFAHLPFRGSTVVFYVLLSTAAIPVAVTLIPLFLMVSHVPFAGGNDALGRGGSGLTDTLGGLAIPYLVGTMSIFLVRQFYRSMSRELAEAARIDGASELRIFWTIYLPISKPIIAVVAIFSFTAVWDDLLWPLVVSSSPRSQTVQLALTGFTQSGNIQYAPLMAAAIIVTIPVLLVFLFNQRHFISGLSEGAVKG</sequence>
<keyword evidence="5 7" id="KW-1133">Transmembrane helix</keyword>
<evidence type="ECO:0000256" key="3">
    <source>
        <dbReference type="ARBA" id="ARBA00022475"/>
    </source>
</evidence>
<dbReference type="InterPro" id="IPR000515">
    <property type="entry name" value="MetI-like"/>
</dbReference>
<evidence type="ECO:0000256" key="7">
    <source>
        <dbReference type="RuleBase" id="RU363032"/>
    </source>
</evidence>
<keyword evidence="10" id="KW-1185">Reference proteome</keyword>
<evidence type="ECO:0000256" key="4">
    <source>
        <dbReference type="ARBA" id="ARBA00022692"/>
    </source>
</evidence>
<dbReference type="PANTHER" id="PTHR43744:SF8">
    <property type="entry name" value="SN-GLYCEROL-3-PHOSPHATE TRANSPORT SYSTEM PERMEASE PROTEIN UGPE"/>
    <property type="match status" value="1"/>
</dbReference>
<organism evidence="9 10">
    <name type="scientific">Brachybacterium fresconis</name>
    <dbReference type="NCBI Taxonomy" id="173363"/>
    <lineage>
        <taxon>Bacteria</taxon>
        <taxon>Bacillati</taxon>
        <taxon>Actinomycetota</taxon>
        <taxon>Actinomycetes</taxon>
        <taxon>Micrococcales</taxon>
        <taxon>Dermabacteraceae</taxon>
        <taxon>Brachybacterium</taxon>
    </lineage>
</organism>
<comment type="similarity">
    <text evidence="7">Belongs to the binding-protein-dependent transport system permease family.</text>
</comment>
<evidence type="ECO:0000313" key="9">
    <source>
        <dbReference type="EMBL" id="MBP2410631.1"/>
    </source>
</evidence>
<reference evidence="9 10" key="1">
    <citation type="submission" date="2021-03" db="EMBL/GenBank/DDBJ databases">
        <title>Sequencing the genomes of 1000 actinobacteria strains.</title>
        <authorList>
            <person name="Klenk H.-P."/>
        </authorList>
    </citation>
    <scope>NUCLEOTIDE SEQUENCE [LARGE SCALE GENOMIC DNA]</scope>
    <source>
        <strain evidence="9 10">DSM 14564</strain>
    </source>
</reference>
<name>A0ABS4YPB7_9MICO</name>
<keyword evidence="6 7" id="KW-0472">Membrane</keyword>
<comment type="caution">
    <text evidence="9">The sequence shown here is derived from an EMBL/GenBank/DDBJ whole genome shotgun (WGS) entry which is preliminary data.</text>
</comment>
<proteinExistence type="inferred from homology"/>
<keyword evidence="4 7" id="KW-0812">Transmembrane</keyword>
<dbReference type="PROSITE" id="PS50928">
    <property type="entry name" value="ABC_TM1"/>
    <property type="match status" value="1"/>
</dbReference>
<dbReference type="Gene3D" id="1.10.3720.10">
    <property type="entry name" value="MetI-like"/>
    <property type="match status" value="1"/>
</dbReference>
<dbReference type="EMBL" id="JAGIOC010000001">
    <property type="protein sequence ID" value="MBP2410631.1"/>
    <property type="molecule type" value="Genomic_DNA"/>
</dbReference>
<feature type="domain" description="ABC transmembrane type-1" evidence="8">
    <location>
        <begin position="83"/>
        <end position="286"/>
    </location>
</feature>
<feature type="transmembrane region" description="Helical" evidence="7">
    <location>
        <begin position="265"/>
        <end position="285"/>
    </location>
</feature>
<evidence type="ECO:0000256" key="6">
    <source>
        <dbReference type="ARBA" id="ARBA00023136"/>
    </source>
</evidence>
<dbReference type="Pfam" id="PF00528">
    <property type="entry name" value="BPD_transp_1"/>
    <property type="match status" value="1"/>
</dbReference>
<keyword evidence="2 7" id="KW-0813">Transport</keyword>
<dbReference type="PANTHER" id="PTHR43744">
    <property type="entry name" value="ABC TRANSPORTER PERMEASE PROTEIN MG189-RELATED-RELATED"/>
    <property type="match status" value="1"/>
</dbReference>
<dbReference type="Proteomes" id="UP000698222">
    <property type="component" value="Unassembled WGS sequence"/>
</dbReference>
<keyword evidence="9" id="KW-0762">Sugar transport</keyword>
<gene>
    <name evidence="9" type="ORF">JOF44_003534</name>
</gene>
<feature type="transmembrane region" description="Helical" evidence="7">
    <location>
        <begin position="207"/>
        <end position="232"/>
    </location>
</feature>
<accession>A0ABS4YPB7</accession>
<dbReference type="SUPFAM" id="SSF161098">
    <property type="entry name" value="MetI-like"/>
    <property type="match status" value="1"/>
</dbReference>
<feature type="transmembrane region" description="Helical" evidence="7">
    <location>
        <begin position="82"/>
        <end position="106"/>
    </location>
</feature>